<accession>A0A0N4ZSX3</accession>
<evidence type="ECO:0000256" key="1">
    <source>
        <dbReference type="ARBA" id="ARBA00006823"/>
    </source>
</evidence>
<evidence type="ECO:0000313" key="4">
    <source>
        <dbReference type="WBParaSite" id="PTRK_0001160500.1"/>
    </source>
</evidence>
<reference evidence="4" key="1">
    <citation type="submission" date="2017-02" db="UniProtKB">
        <authorList>
            <consortium name="WormBaseParasite"/>
        </authorList>
    </citation>
    <scope>IDENTIFICATION</scope>
</reference>
<dbReference type="Proteomes" id="UP000038045">
    <property type="component" value="Unplaced"/>
</dbReference>
<dbReference type="WBParaSite" id="PTRK_0001160500.1">
    <property type="protein sequence ID" value="PTRK_0001160500.1"/>
    <property type="gene ID" value="PTRK_0001160500"/>
</dbReference>
<proteinExistence type="inferred from homology"/>
<evidence type="ECO:0000256" key="2">
    <source>
        <dbReference type="ARBA" id="ARBA00014933"/>
    </source>
</evidence>
<dbReference type="SUPFAM" id="SSF48371">
    <property type="entry name" value="ARM repeat"/>
    <property type="match status" value="1"/>
</dbReference>
<sequence>MMKDINIITFEKIDDIDFSQNSNVWTEEGLRKATKIFKEYGSEDSAINILEKLLKIDVSEVPTVIIPLVQDFVCEVLKTISMESIVNKYQMTLVLFINQCPHEILRVIINKYFMPQLNTDIINILSTSGRAIVVALSRRLYKSPIVETIAEMVRHFIKCPEVMMELEYKLNDENSQRRFEIHTVTKAVILNNDETEFPLIDNLISALLKELEEDDILSALAALTMLTEITSQREGASVYLNKKGTIKRIYEILSHSKKDGNYSLLYFGCIKFFGHLISVNINHLNEYPVFIQSILGMFLNFDGLNNEEKILAISTFGATFHSRESKKYLLLIEEIKMYLINIMRTYKNFLTYADQTTRIHIFDALVMLFEGFSMEEENIFKELFDSFGTNFPNMLLDFLKSPFEIRFIAQHLLQRIIEVPYGFEKIYFTPGFFDYLLDRKTETNSVGMQTKYDIICTIVQKYYDVLGDTNTEKLKDYIKKGSCYNEFVPELVVMR</sequence>
<dbReference type="AlphaFoldDB" id="A0A0N4ZSX3"/>
<protein>
    <recommendedName>
        <fullName evidence="2">26S proteasome non-ATPase regulatory subunit 5</fullName>
    </recommendedName>
</protein>
<comment type="similarity">
    <text evidence="1">Belongs to the proteasome subunit S5B/HSM3 family.</text>
</comment>
<dbReference type="PANTHER" id="PTHR13554:SF10">
    <property type="entry name" value="26S PROTEASOME NON-ATPASE REGULATORY SUBUNIT 5"/>
    <property type="match status" value="1"/>
</dbReference>
<dbReference type="GO" id="GO:0005829">
    <property type="term" value="C:cytosol"/>
    <property type="evidence" value="ECO:0007669"/>
    <property type="project" value="TreeGrafter"/>
</dbReference>
<evidence type="ECO:0000313" key="3">
    <source>
        <dbReference type="Proteomes" id="UP000038045"/>
    </source>
</evidence>
<dbReference type="PANTHER" id="PTHR13554">
    <property type="entry name" value="26S PROTEASOME NON-ATPASE REGULATORY SUBUNIT 5-RELATED"/>
    <property type="match status" value="1"/>
</dbReference>
<dbReference type="GO" id="GO:0043248">
    <property type="term" value="P:proteasome assembly"/>
    <property type="evidence" value="ECO:0007669"/>
    <property type="project" value="InterPro"/>
</dbReference>
<dbReference type="STRING" id="131310.A0A0N4ZSX3"/>
<keyword evidence="3" id="KW-1185">Reference proteome</keyword>
<organism evidence="3 4">
    <name type="scientific">Parastrongyloides trichosuri</name>
    <name type="common">Possum-specific nematode worm</name>
    <dbReference type="NCBI Taxonomy" id="131310"/>
    <lineage>
        <taxon>Eukaryota</taxon>
        <taxon>Metazoa</taxon>
        <taxon>Ecdysozoa</taxon>
        <taxon>Nematoda</taxon>
        <taxon>Chromadorea</taxon>
        <taxon>Rhabditida</taxon>
        <taxon>Tylenchina</taxon>
        <taxon>Panagrolaimomorpha</taxon>
        <taxon>Strongyloidoidea</taxon>
        <taxon>Strongyloididae</taxon>
        <taxon>Parastrongyloides</taxon>
    </lineage>
</organism>
<dbReference type="InterPro" id="IPR016024">
    <property type="entry name" value="ARM-type_fold"/>
</dbReference>
<name>A0A0N4ZSX3_PARTI</name>
<dbReference type="InterPro" id="IPR019538">
    <property type="entry name" value="PSMD5"/>
</dbReference>
<dbReference type="Pfam" id="PF10508">
    <property type="entry name" value="Proteasom_PSMB"/>
    <property type="match status" value="1"/>
</dbReference>